<dbReference type="PANTHER" id="PTHR30040">
    <property type="entry name" value="THIAMINE BIOSYNTHESIS LIPOPROTEIN APBE"/>
    <property type="match status" value="1"/>
</dbReference>
<accession>A0A7R7DM42</accession>
<gene>
    <name evidence="11" type="primary">apbE</name>
    <name evidence="11" type="ORF">Athai_17030</name>
</gene>
<evidence type="ECO:0000256" key="7">
    <source>
        <dbReference type="ARBA" id="ARBA00022827"/>
    </source>
</evidence>
<dbReference type="AlphaFoldDB" id="A0A7R7DM42"/>
<name>A0A7R7DM42_9ACTN</name>
<dbReference type="KEGG" id="atl:Athai_17030"/>
<evidence type="ECO:0000256" key="6">
    <source>
        <dbReference type="ARBA" id="ARBA00022723"/>
    </source>
</evidence>
<proteinExistence type="predicted"/>
<evidence type="ECO:0000256" key="8">
    <source>
        <dbReference type="ARBA" id="ARBA00022842"/>
    </source>
</evidence>
<dbReference type="Pfam" id="PF02424">
    <property type="entry name" value="ApbE"/>
    <property type="match status" value="1"/>
</dbReference>
<keyword evidence="7" id="KW-0274">FAD</keyword>
<dbReference type="EMBL" id="AP023355">
    <property type="protein sequence ID" value="BCJ34200.1"/>
    <property type="molecule type" value="Genomic_DNA"/>
</dbReference>
<keyword evidence="12" id="KW-1185">Reference proteome</keyword>
<protein>
    <recommendedName>
        <fullName evidence="3">FAD:protein FMN transferase</fullName>
        <ecNumber evidence="2">2.7.1.180</ecNumber>
    </recommendedName>
    <alternativeName>
        <fullName evidence="9">Flavin transferase</fullName>
    </alternativeName>
</protein>
<evidence type="ECO:0000256" key="4">
    <source>
        <dbReference type="ARBA" id="ARBA00022630"/>
    </source>
</evidence>
<dbReference type="InterPro" id="IPR024932">
    <property type="entry name" value="ApbE"/>
</dbReference>
<dbReference type="PANTHER" id="PTHR30040:SF2">
    <property type="entry name" value="FAD:PROTEIN FMN TRANSFERASE"/>
    <property type="match status" value="1"/>
</dbReference>
<dbReference type="InterPro" id="IPR003374">
    <property type="entry name" value="ApbE-like_sf"/>
</dbReference>
<evidence type="ECO:0000256" key="2">
    <source>
        <dbReference type="ARBA" id="ARBA00011955"/>
    </source>
</evidence>
<dbReference type="GO" id="GO:0046872">
    <property type="term" value="F:metal ion binding"/>
    <property type="evidence" value="ECO:0007669"/>
    <property type="project" value="UniProtKB-KW"/>
</dbReference>
<dbReference type="SUPFAM" id="SSF143631">
    <property type="entry name" value="ApbE-like"/>
    <property type="match status" value="1"/>
</dbReference>
<comment type="cofactor">
    <cofactor evidence="1">
        <name>Mg(2+)</name>
        <dbReference type="ChEBI" id="CHEBI:18420"/>
    </cofactor>
</comment>
<keyword evidence="4" id="KW-0285">Flavoprotein</keyword>
<reference evidence="11 12" key="1">
    <citation type="submission" date="2020-08" db="EMBL/GenBank/DDBJ databases">
        <title>Whole genome shotgun sequence of Actinocatenispora thailandica NBRC 105041.</title>
        <authorList>
            <person name="Komaki H."/>
            <person name="Tamura T."/>
        </authorList>
    </citation>
    <scope>NUCLEOTIDE SEQUENCE [LARGE SCALE GENOMIC DNA]</scope>
    <source>
        <strain evidence="11 12">NBRC 105041</strain>
    </source>
</reference>
<evidence type="ECO:0000256" key="10">
    <source>
        <dbReference type="ARBA" id="ARBA00048540"/>
    </source>
</evidence>
<evidence type="ECO:0000256" key="5">
    <source>
        <dbReference type="ARBA" id="ARBA00022679"/>
    </source>
</evidence>
<keyword evidence="8" id="KW-0460">Magnesium</keyword>
<dbReference type="GO" id="GO:0016740">
    <property type="term" value="F:transferase activity"/>
    <property type="evidence" value="ECO:0007669"/>
    <property type="project" value="UniProtKB-KW"/>
</dbReference>
<organism evidence="11 12">
    <name type="scientific">Actinocatenispora thailandica</name>
    <dbReference type="NCBI Taxonomy" id="227318"/>
    <lineage>
        <taxon>Bacteria</taxon>
        <taxon>Bacillati</taxon>
        <taxon>Actinomycetota</taxon>
        <taxon>Actinomycetes</taxon>
        <taxon>Micromonosporales</taxon>
        <taxon>Micromonosporaceae</taxon>
        <taxon>Actinocatenispora</taxon>
    </lineage>
</organism>
<keyword evidence="6" id="KW-0479">Metal-binding</keyword>
<keyword evidence="5 11" id="KW-0808">Transferase</keyword>
<sequence>MTPTARFPRWGGTVVVATVDRAALSGAVRTTRTVLSTVDRAASRFRPDSEVRRVEAAGDWRPVGAVLAELVTAALRVAAATDGLVDPTVSVADLGYDRDIAALPPEVPARPVRPAPGWTRIGWRPAERLLRLPPGVRLDLGATAKALTADRAAERAARRYGSGTLVAVGGDVSVAGGGPVDGWRVAVGDDHERPAHGDPVVAITGGGLATSGVTRRRWQRDGVTVHHIVDPRTGRCAAPCWRTVTVAAGSCLDANAASTAAIVRGAGAAGWLAEQTLPARLVDLDGRVTTVAGWPA</sequence>
<evidence type="ECO:0000313" key="11">
    <source>
        <dbReference type="EMBL" id="BCJ34200.1"/>
    </source>
</evidence>
<evidence type="ECO:0000313" key="12">
    <source>
        <dbReference type="Proteomes" id="UP000611640"/>
    </source>
</evidence>
<evidence type="ECO:0000256" key="1">
    <source>
        <dbReference type="ARBA" id="ARBA00001946"/>
    </source>
</evidence>
<evidence type="ECO:0000256" key="9">
    <source>
        <dbReference type="ARBA" id="ARBA00031306"/>
    </source>
</evidence>
<dbReference type="RefSeq" id="WP_203960953.1">
    <property type="nucleotide sequence ID" value="NZ_AP023355.1"/>
</dbReference>
<comment type="catalytic activity">
    <reaction evidence="10">
        <text>L-threonyl-[protein] + FAD = FMN-L-threonyl-[protein] + AMP + H(+)</text>
        <dbReference type="Rhea" id="RHEA:36847"/>
        <dbReference type="Rhea" id="RHEA-COMP:11060"/>
        <dbReference type="Rhea" id="RHEA-COMP:11061"/>
        <dbReference type="ChEBI" id="CHEBI:15378"/>
        <dbReference type="ChEBI" id="CHEBI:30013"/>
        <dbReference type="ChEBI" id="CHEBI:57692"/>
        <dbReference type="ChEBI" id="CHEBI:74257"/>
        <dbReference type="ChEBI" id="CHEBI:456215"/>
        <dbReference type="EC" id="2.7.1.180"/>
    </reaction>
</comment>
<evidence type="ECO:0000256" key="3">
    <source>
        <dbReference type="ARBA" id="ARBA00016337"/>
    </source>
</evidence>
<dbReference type="EC" id="2.7.1.180" evidence="2"/>
<dbReference type="Proteomes" id="UP000611640">
    <property type="component" value="Chromosome"/>
</dbReference>
<dbReference type="Gene3D" id="3.10.520.10">
    <property type="entry name" value="ApbE-like domains"/>
    <property type="match status" value="1"/>
</dbReference>